<feature type="chain" id="PRO_5001660664" evidence="1">
    <location>
        <begin position="29"/>
        <end position="212"/>
    </location>
</feature>
<evidence type="ECO:0000256" key="1">
    <source>
        <dbReference type="SAM" id="SignalP"/>
    </source>
</evidence>
<comment type="caution">
    <text evidence="2">The sequence shown here is derived from an EMBL/GenBank/DDBJ whole genome shotgun (WGS) entry which is preliminary data.</text>
</comment>
<dbReference type="InterPro" id="IPR021253">
    <property type="entry name" value="ZrgA-like"/>
</dbReference>
<dbReference type="AlphaFoldDB" id="A0A069E402"/>
<accession>A0A069E402</accession>
<keyword evidence="1" id="KW-0732">Signal</keyword>
<evidence type="ECO:0000313" key="3">
    <source>
        <dbReference type="Proteomes" id="UP000027446"/>
    </source>
</evidence>
<dbReference type="Pfam" id="PF10986">
    <property type="entry name" value="ZrgA"/>
    <property type="match status" value="1"/>
</dbReference>
<proteinExistence type="predicted"/>
<evidence type="ECO:0000313" key="2">
    <source>
        <dbReference type="EMBL" id="KCZ84604.1"/>
    </source>
</evidence>
<reference evidence="2 3" key="1">
    <citation type="journal article" date="2014" name="Antonie Van Leeuwenhoek">
        <title>Hyphomonas beringensis sp. nov. and Hyphomonas chukchiensis sp. nov., isolated from surface seawater of the Bering Sea and Chukchi Sea.</title>
        <authorList>
            <person name="Li C."/>
            <person name="Lai Q."/>
            <person name="Li G."/>
            <person name="Dong C."/>
            <person name="Wang J."/>
            <person name="Liao Y."/>
            <person name="Shao Z."/>
        </authorList>
    </citation>
    <scope>NUCLEOTIDE SEQUENCE [LARGE SCALE GENOMIC DNA]</scope>
    <source>
        <strain evidence="2 3">MHS-3</strain>
    </source>
</reference>
<name>A0A069E402_9PROT</name>
<keyword evidence="2" id="KW-0449">Lipoprotein</keyword>
<dbReference type="PROSITE" id="PS51257">
    <property type="entry name" value="PROKAR_LIPOPROTEIN"/>
    <property type="match status" value="1"/>
</dbReference>
<dbReference type="EMBL" id="ARYH01000001">
    <property type="protein sequence ID" value="KCZ84604.1"/>
    <property type="molecule type" value="Genomic_DNA"/>
</dbReference>
<keyword evidence="3" id="KW-1185">Reference proteome</keyword>
<feature type="signal peptide" evidence="1">
    <location>
        <begin position="1"/>
        <end position="28"/>
    </location>
</feature>
<dbReference type="PATRIC" id="fig|1280949.3.peg.604"/>
<gene>
    <name evidence="2" type="ORF">HAD_02955</name>
</gene>
<dbReference type="STRING" id="1280949.HAD_02955"/>
<sequence>MISFRFWPVAAVSAASLLTLVACGPSSAPYEPPPPASQSDQQAELPDAALAVAADSPVAPAAVTKLEAAHEDEAGHAGEPHVHGGGDLAITREDDFLTVSLDAPLANFGLSETKVPEGKKAEKFAEGIVEPIGPTTCEETERSITGRTDGTHGAMTVSVAWRCKKIDRVEGMLVHVFELYPAFQHIDAIYLGPDGQQVAKELTPNDTEIDFD</sequence>
<dbReference type="RefSeq" id="WP_035569350.1">
    <property type="nucleotide sequence ID" value="NZ_ARYH01000001.1"/>
</dbReference>
<protein>
    <submittedName>
        <fullName evidence="2">Putative lipoprotein</fullName>
    </submittedName>
</protein>
<dbReference type="OrthoDB" id="7620014at2"/>
<organism evidence="2 3">
    <name type="scientific">Hyphomonas adhaerens MHS-3</name>
    <dbReference type="NCBI Taxonomy" id="1280949"/>
    <lineage>
        <taxon>Bacteria</taxon>
        <taxon>Pseudomonadati</taxon>
        <taxon>Pseudomonadota</taxon>
        <taxon>Alphaproteobacteria</taxon>
        <taxon>Hyphomonadales</taxon>
        <taxon>Hyphomonadaceae</taxon>
        <taxon>Hyphomonas</taxon>
    </lineage>
</organism>
<dbReference type="Proteomes" id="UP000027446">
    <property type="component" value="Unassembled WGS sequence"/>
</dbReference>